<comment type="similarity">
    <text evidence="2 4">Belongs to the class-III pyridoxal-phosphate-dependent aminotransferase family.</text>
</comment>
<dbReference type="InterPro" id="IPR005814">
    <property type="entry name" value="Aminotrans_3"/>
</dbReference>
<dbReference type="Pfam" id="PF00202">
    <property type="entry name" value="Aminotran_3"/>
    <property type="match status" value="1"/>
</dbReference>
<dbReference type="PANTHER" id="PTHR43094">
    <property type="entry name" value="AMINOTRANSFERASE"/>
    <property type="match status" value="1"/>
</dbReference>
<dbReference type="GO" id="GO:0030170">
    <property type="term" value="F:pyridoxal phosphate binding"/>
    <property type="evidence" value="ECO:0007669"/>
    <property type="project" value="InterPro"/>
</dbReference>
<dbReference type="InterPro" id="IPR049704">
    <property type="entry name" value="Aminotrans_3_PPA_site"/>
</dbReference>
<evidence type="ECO:0000256" key="2">
    <source>
        <dbReference type="ARBA" id="ARBA00008954"/>
    </source>
</evidence>
<dbReference type="Proteomes" id="UP000321113">
    <property type="component" value="Unassembled WGS sequence"/>
</dbReference>
<accession>A0A511QW63</accession>
<dbReference type="GO" id="GO:0008483">
    <property type="term" value="F:transaminase activity"/>
    <property type="evidence" value="ECO:0007669"/>
    <property type="project" value="UniProtKB-KW"/>
</dbReference>
<keyword evidence="5" id="KW-0808">Transferase</keyword>
<reference evidence="5 6" key="1">
    <citation type="submission" date="2019-07" db="EMBL/GenBank/DDBJ databases">
        <title>Whole genome shotgun sequence of Vibrio superstes NBRC 103154.</title>
        <authorList>
            <person name="Hosoyama A."/>
            <person name="Uohara A."/>
            <person name="Ohji S."/>
            <person name="Ichikawa N."/>
        </authorList>
    </citation>
    <scope>NUCLEOTIDE SEQUENCE [LARGE SCALE GENOMIC DNA]</scope>
    <source>
        <strain evidence="5 6">NBRC 103154</strain>
    </source>
</reference>
<dbReference type="RefSeq" id="WP_119008275.1">
    <property type="nucleotide sequence ID" value="NZ_BJXK01000027.1"/>
</dbReference>
<evidence type="ECO:0000256" key="4">
    <source>
        <dbReference type="RuleBase" id="RU003560"/>
    </source>
</evidence>
<keyword evidence="6" id="KW-1185">Reference proteome</keyword>
<dbReference type="EMBL" id="BJXK01000027">
    <property type="protein sequence ID" value="GEM81608.1"/>
    <property type="molecule type" value="Genomic_DNA"/>
</dbReference>
<dbReference type="Gene3D" id="3.40.640.10">
    <property type="entry name" value="Type I PLP-dependent aspartate aminotransferase-like (Major domain)"/>
    <property type="match status" value="1"/>
</dbReference>
<dbReference type="NCBIfam" id="NF004755">
    <property type="entry name" value="PRK06082.1"/>
    <property type="match status" value="1"/>
</dbReference>
<evidence type="ECO:0000313" key="6">
    <source>
        <dbReference type="Proteomes" id="UP000321113"/>
    </source>
</evidence>
<dbReference type="CDD" id="cd00610">
    <property type="entry name" value="OAT_like"/>
    <property type="match status" value="1"/>
</dbReference>
<keyword evidence="3 4" id="KW-0663">Pyridoxal phosphate</keyword>
<comment type="cofactor">
    <cofactor evidence="1">
        <name>pyridoxal 5'-phosphate</name>
        <dbReference type="ChEBI" id="CHEBI:597326"/>
    </cofactor>
</comment>
<dbReference type="AlphaFoldDB" id="A0A511QW63"/>
<dbReference type="SUPFAM" id="SSF53383">
    <property type="entry name" value="PLP-dependent transferases"/>
    <property type="match status" value="1"/>
</dbReference>
<organism evidence="5 6">
    <name type="scientific">Vibrio superstes NBRC 103154</name>
    <dbReference type="NCBI Taxonomy" id="1219062"/>
    <lineage>
        <taxon>Bacteria</taxon>
        <taxon>Pseudomonadati</taxon>
        <taxon>Pseudomonadota</taxon>
        <taxon>Gammaproteobacteria</taxon>
        <taxon>Vibrionales</taxon>
        <taxon>Vibrionaceae</taxon>
        <taxon>Vibrio</taxon>
    </lineage>
</organism>
<sequence length="453" mass="50726">MQEISREQGDINLSERRKDYQQDALSVQATELIERDKNAFLHQSLSTPVMNAIAKSDGAYIYDFEGNKYLDCHGNGVHAAGFNNDYVCEKVVEALRDKNTFTSRRYTNTNIVALAEKLIEVTPKELDRVSFCPGGSEAIELAVSLAKSYTGKWKTISFWDSYHGNGFQSASLGGERLFKQGLGPMVPGALHVEFPNYQNNAWGFTDSRRVDNEILRQMEILFEKEGDIACVVGEPISATPNMPTQYFWQQVKDLCDKHGALLIFDEIIEGFGRTGKMFASEHYVTPDVLVLGKSLGGGLMPFAGIVTKEKFNVLETQAIGHYTHEKNGLCGAAGLATIEYIEQHQLVENSRRLGELLMDGFKKLQHTYPIVGMVDGIGLHIGVEILSKQSTQQRGVDEAERIMYRCMERGLAFKLIEKSVITLRPSLVITDKDAQFILDTIEEAVRFVMEEPE</sequence>
<evidence type="ECO:0000256" key="1">
    <source>
        <dbReference type="ARBA" id="ARBA00001933"/>
    </source>
</evidence>
<dbReference type="Gene3D" id="3.90.1150.10">
    <property type="entry name" value="Aspartate Aminotransferase, domain 1"/>
    <property type="match status" value="1"/>
</dbReference>
<dbReference type="OrthoDB" id="9801052at2"/>
<evidence type="ECO:0000256" key="3">
    <source>
        <dbReference type="ARBA" id="ARBA00022898"/>
    </source>
</evidence>
<dbReference type="InterPro" id="IPR015421">
    <property type="entry name" value="PyrdxlP-dep_Trfase_major"/>
</dbReference>
<protein>
    <submittedName>
        <fullName evidence="5">Aspartate aminotransferase family protein</fullName>
    </submittedName>
</protein>
<dbReference type="PANTHER" id="PTHR43094:SF1">
    <property type="entry name" value="AMINOTRANSFERASE CLASS-III"/>
    <property type="match status" value="1"/>
</dbReference>
<evidence type="ECO:0000313" key="5">
    <source>
        <dbReference type="EMBL" id="GEM81608.1"/>
    </source>
</evidence>
<dbReference type="InterPro" id="IPR015424">
    <property type="entry name" value="PyrdxlP-dep_Trfase"/>
</dbReference>
<keyword evidence="5" id="KW-0032">Aminotransferase</keyword>
<dbReference type="PIRSF" id="PIRSF000521">
    <property type="entry name" value="Transaminase_4ab_Lys_Orn"/>
    <property type="match status" value="1"/>
</dbReference>
<proteinExistence type="inferred from homology"/>
<gene>
    <name evidence="5" type="ORF">VSU01S_38530</name>
</gene>
<comment type="caution">
    <text evidence="5">The sequence shown here is derived from an EMBL/GenBank/DDBJ whole genome shotgun (WGS) entry which is preliminary data.</text>
</comment>
<dbReference type="InterPro" id="IPR015422">
    <property type="entry name" value="PyrdxlP-dep_Trfase_small"/>
</dbReference>
<dbReference type="PROSITE" id="PS00600">
    <property type="entry name" value="AA_TRANSFER_CLASS_3"/>
    <property type="match status" value="1"/>
</dbReference>
<name>A0A511QW63_9VIBR</name>